<feature type="domain" description="PNPLA" evidence="5">
    <location>
        <begin position="58"/>
        <end position="219"/>
    </location>
</feature>
<protein>
    <submittedName>
        <fullName evidence="6">Patatin-like phospholipase family protein</fullName>
    </submittedName>
</protein>
<dbReference type="PROSITE" id="PS51635">
    <property type="entry name" value="PNPLA"/>
    <property type="match status" value="1"/>
</dbReference>
<keyword evidence="3 4" id="KW-0443">Lipid metabolism</keyword>
<dbReference type="PANTHER" id="PTHR14226">
    <property type="entry name" value="NEUROPATHY TARGET ESTERASE/SWISS CHEESE D.MELANOGASTER"/>
    <property type="match status" value="1"/>
</dbReference>
<dbReference type="InterPro" id="IPR050301">
    <property type="entry name" value="NTE"/>
</dbReference>
<evidence type="ECO:0000256" key="3">
    <source>
        <dbReference type="ARBA" id="ARBA00023098"/>
    </source>
</evidence>
<organism evidence="6 7">
    <name type="scientific">Psychrobacter aestuarii</name>
    <dbReference type="NCBI Taxonomy" id="556327"/>
    <lineage>
        <taxon>Bacteria</taxon>
        <taxon>Pseudomonadati</taxon>
        <taxon>Pseudomonadota</taxon>
        <taxon>Gammaproteobacteria</taxon>
        <taxon>Moraxellales</taxon>
        <taxon>Moraxellaceae</taxon>
        <taxon>Psychrobacter</taxon>
    </lineage>
</organism>
<evidence type="ECO:0000256" key="1">
    <source>
        <dbReference type="ARBA" id="ARBA00022801"/>
    </source>
</evidence>
<dbReference type="InterPro" id="IPR016035">
    <property type="entry name" value="Acyl_Trfase/lysoPLipase"/>
</dbReference>
<dbReference type="Proteomes" id="UP001501787">
    <property type="component" value="Unassembled WGS sequence"/>
</dbReference>
<evidence type="ECO:0000259" key="5">
    <source>
        <dbReference type="PROSITE" id="PS51635"/>
    </source>
</evidence>
<dbReference type="EMBL" id="BAAAFR010000001">
    <property type="protein sequence ID" value="GAA0307048.1"/>
    <property type="molecule type" value="Genomic_DNA"/>
</dbReference>
<evidence type="ECO:0000256" key="2">
    <source>
        <dbReference type="ARBA" id="ARBA00022963"/>
    </source>
</evidence>
<reference evidence="7" key="1">
    <citation type="journal article" date="2019" name="Int. J. Syst. Evol. Microbiol.">
        <title>The Global Catalogue of Microorganisms (GCM) 10K type strain sequencing project: providing services to taxonomists for standard genome sequencing and annotation.</title>
        <authorList>
            <consortium name="The Broad Institute Genomics Platform"/>
            <consortium name="The Broad Institute Genome Sequencing Center for Infectious Disease"/>
            <person name="Wu L."/>
            <person name="Ma J."/>
        </authorList>
    </citation>
    <scope>NUCLEOTIDE SEQUENCE [LARGE SCALE GENOMIC DNA]</scope>
    <source>
        <strain evidence="7">JCM 16343</strain>
    </source>
</reference>
<dbReference type="RefSeq" id="WP_227691457.1">
    <property type="nucleotide sequence ID" value="NZ_BAAAFR010000001.1"/>
</dbReference>
<dbReference type="InterPro" id="IPR002641">
    <property type="entry name" value="PNPLA_dom"/>
</dbReference>
<evidence type="ECO:0000313" key="6">
    <source>
        <dbReference type="EMBL" id="GAA0307048.1"/>
    </source>
</evidence>
<dbReference type="PANTHER" id="PTHR14226:SF76">
    <property type="entry name" value="NTE FAMILY PROTEIN RSSA"/>
    <property type="match status" value="1"/>
</dbReference>
<accession>A0ABP3F692</accession>
<proteinExistence type="predicted"/>
<dbReference type="Pfam" id="PF01734">
    <property type="entry name" value="Patatin"/>
    <property type="match status" value="1"/>
</dbReference>
<feature type="short sequence motif" description="GXGXXG" evidence="4">
    <location>
        <begin position="62"/>
        <end position="67"/>
    </location>
</feature>
<feature type="active site" description="Proton acceptor" evidence="4">
    <location>
        <position position="206"/>
    </location>
</feature>
<name>A0ABP3F692_9GAMM</name>
<comment type="caution">
    <text evidence="6">The sequence shown here is derived from an EMBL/GenBank/DDBJ whole genome shotgun (WGS) entry which is preliminary data.</text>
</comment>
<keyword evidence="1 4" id="KW-0378">Hydrolase</keyword>
<dbReference type="SUPFAM" id="SSF52151">
    <property type="entry name" value="FabD/lysophospholipase-like"/>
    <property type="match status" value="1"/>
</dbReference>
<evidence type="ECO:0000256" key="4">
    <source>
        <dbReference type="PROSITE-ProRule" id="PRU01161"/>
    </source>
</evidence>
<sequence>MPSLSFAALTYPHRASSRLMLPRALLLVCITWLFAGCSTQARVATAPKDATPPPKVALVLGGGGARGLAHIGVIAALEEAGITPDLVVGTSSGSLIGSLYASGMSTERLTTLALNTPDSALLDPVLSNQGFIEGIKLKNFINKNVGAQPIERFPIGFAAVATDKHRLTKQVFSSGDAGLAVQASCSVPNVFIAPRIPEATGRKYIDGGVVSLVPVDSARELGADIVIAVDVTDRQPERTSALPTSLWGWLDYTVPPASKRTLAERGRADVLIVPSIAPIKGLGTRQRQALIKAGKDSTEALLPDIKASMASPVLTAKAP</sequence>
<feature type="short sequence motif" description="DGA/G" evidence="4">
    <location>
        <begin position="206"/>
        <end position="208"/>
    </location>
</feature>
<gene>
    <name evidence="6" type="ORF">GCM10009129_00100</name>
</gene>
<keyword evidence="7" id="KW-1185">Reference proteome</keyword>
<dbReference type="Gene3D" id="3.40.1090.10">
    <property type="entry name" value="Cytosolic phospholipase A2 catalytic domain"/>
    <property type="match status" value="2"/>
</dbReference>
<evidence type="ECO:0000313" key="7">
    <source>
        <dbReference type="Proteomes" id="UP001501787"/>
    </source>
</evidence>
<keyword evidence="2 4" id="KW-0442">Lipid degradation</keyword>
<feature type="short sequence motif" description="GXSXG" evidence="4">
    <location>
        <begin position="89"/>
        <end position="93"/>
    </location>
</feature>
<feature type="active site" description="Nucleophile" evidence="4">
    <location>
        <position position="91"/>
    </location>
</feature>